<evidence type="ECO:0000313" key="1">
    <source>
        <dbReference type="EMBL" id="QFT26793.1"/>
    </source>
</evidence>
<accession>A0A5P9CLD1</accession>
<keyword evidence="2" id="KW-1185">Reference proteome</keyword>
<reference evidence="1 2" key="1">
    <citation type="submission" date="2019-10" db="EMBL/GenBank/DDBJ databases">
        <title>Complete genome sequence of Vibrio sp. strain THAF100, isolated from non-filtered water from the water column of tank 6 of a marine aquarium containing stony-coral fragments. Water maintained at 26 degree C.</title>
        <authorList>
            <person name="Ruckert C."/>
            <person name="Franco A."/>
            <person name="Kalinowski J."/>
            <person name="Glaeser S."/>
        </authorList>
    </citation>
    <scope>NUCLEOTIDE SEQUENCE [LARGE SCALE GENOMIC DNA]</scope>
    <source>
        <strain evidence="1 2">THAF100</strain>
    </source>
</reference>
<dbReference type="EMBL" id="CP045350">
    <property type="protein sequence ID" value="QFT26793.1"/>
    <property type="molecule type" value="Genomic_DNA"/>
</dbReference>
<gene>
    <name evidence="1" type="ORF">FIV01_10165</name>
</gene>
<dbReference type="OrthoDB" id="9913212at2"/>
<dbReference type="KEGG" id="vaq:FIV01_10165"/>
<evidence type="ECO:0000313" key="2">
    <source>
        <dbReference type="Proteomes" id="UP000326936"/>
    </source>
</evidence>
<dbReference type="AlphaFoldDB" id="A0A5P9CLD1"/>
<proteinExistence type="predicted"/>
<name>A0A5P9CLD1_9VIBR</name>
<organism evidence="1 2">
    <name type="scientific">Vibrio aquimaris</name>
    <dbReference type="NCBI Taxonomy" id="2587862"/>
    <lineage>
        <taxon>Bacteria</taxon>
        <taxon>Pseudomonadati</taxon>
        <taxon>Pseudomonadota</taxon>
        <taxon>Gammaproteobacteria</taxon>
        <taxon>Vibrionales</taxon>
        <taxon>Vibrionaceae</taxon>
        <taxon>Vibrio</taxon>
    </lineage>
</organism>
<dbReference type="Proteomes" id="UP000326936">
    <property type="component" value="Chromosome"/>
</dbReference>
<dbReference type="RefSeq" id="WP_152430880.1">
    <property type="nucleotide sequence ID" value="NZ_CBCSDK010000001.1"/>
</dbReference>
<sequence length="75" mass="8625">MSLFNLNPFSVTRTKKSEPTFQNGFSVEEPDTSSNISTELIYDADQSMALREEVVTPEKPEFVKHFTALKRSDFY</sequence>
<protein>
    <submittedName>
        <fullName evidence="1">Uncharacterized protein</fullName>
    </submittedName>
</protein>